<accession>A0AAW9RN49</accession>
<name>A0AAW9RN49_9HYPH</name>
<gene>
    <name evidence="1" type="ORF">V3328_07085</name>
</gene>
<dbReference type="AlphaFoldDB" id="A0AAW9RN49"/>
<proteinExistence type="predicted"/>
<evidence type="ECO:0000313" key="2">
    <source>
        <dbReference type="Proteomes" id="UP001378188"/>
    </source>
</evidence>
<evidence type="ECO:0000313" key="1">
    <source>
        <dbReference type="EMBL" id="MEJ8571231.1"/>
    </source>
</evidence>
<dbReference type="Proteomes" id="UP001378188">
    <property type="component" value="Unassembled WGS sequence"/>
</dbReference>
<dbReference type="RefSeq" id="WP_340328934.1">
    <property type="nucleotide sequence ID" value="NZ_JAZHOF010000003.1"/>
</dbReference>
<organism evidence="1 2">
    <name type="scientific">Microbaculum marinum</name>
    <dbReference type="NCBI Taxonomy" id="1764581"/>
    <lineage>
        <taxon>Bacteria</taxon>
        <taxon>Pseudomonadati</taxon>
        <taxon>Pseudomonadota</taxon>
        <taxon>Alphaproteobacteria</taxon>
        <taxon>Hyphomicrobiales</taxon>
        <taxon>Tepidamorphaceae</taxon>
        <taxon>Microbaculum</taxon>
    </lineage>
</organism>
<keyword evidence="2" id="KW-1185">Reference proteome</keyword>
<reference evidence="1 2" key="1">
    <citation type="submission" date="2024-02" db="EMBL/GenBank/DDBJ databases">
        <title>Genome analysis and characterization of Microbaculum marinisediminis sp. nov., isolated from marine sediment.</title>
        <authorList>
            <person name="Du Z.-J."/>
            <person name="Ye Y.-Q."/>
            <person name="Zhang Z.-R."/>
            <person name="Yuan S.-M."/>
            <person name="Zhang X.-Y."/>
        </authorList>
    </citation>
    <scope>NUCLEOTIDE SEQUENCE [LARGE SCALE GENOMIC DNA]</scope>
    <source>
        <strain evidence="1 2">SDUM1044001</strain>
    </source>
</reference>
<comment type="caution">
    <text evidence="1">The sequence shown here is derived from an EMBL/GenBank/DDBJ whole genome shotgun (WGS) entry which is preliminary data.</text>
</comment>
<protein>
    <submittedName>
        <fullName evidence="1">Uncharacterized protein</fullName>
    </submittedName>
</protein>
<dbReference type="EMBL" id="JAZHOF010000003">
    <property type="protein sequence ID" value="MEJ8571231.1"/>
    <property type="molecule type" value="Genomic_DNA"/>
</dbReference>
<sequence length="117" mass="12812">MAFDYASVRATADRLITRFGAPLSLRRYVTSGESDNPVRTPEIQTITAAVFDYRSQDIDGTVILAGDMWALVKAGGLAWAPAKGQQVDRAGETWRVESAETISPAGTNVVWILRLRK</sequence>